<evidence type="ECO:0000259" key="1">
    <source>
        <dbReference type="Pfam" id="PF13290"/>
    </source>
</evidence>
<dbReference type="Pfam" id="PF13290">
    <property type="entry name" value="CHB_HEX_C_1"/>
    <property type="match status" value="1"/>
</dbReference>
<dbReference type="EMBL" id="DVGZ01000076">
    <property type="protein sequence ID" value="HIR47463.1"/>
    <property type="molecule type" value="Genomic_DNA"/>
</dbReference>
<protein>
    <submittedName>
        <fullName evidence="2">Chitobiase/beta-hexosaminidase C-terminal domain-containing protein</fullName>
    </submittedName>
</protein>
<accession>A0A9D1ANI0</accession>
<dbReference type="Proteomes" id="UP000824242">
    <property type="component" value="Unassembled WGS sequence"/>
</dbReference>
<comment type="caution">
    <text evidence="2">The sequence shown here is derived from an EMBL/GenBank/DDBJ whole genome shotgun (WGS) entry which is preliminary data.</text>
</comment>
<sequence>MKKTTIVNIYNFIRKSHEEPSRFIQDDFDTIQKQIQAVRQYGLPATYALKYDALTDPRYQKLLLEETAPQDEISAWWEITRELCEKAGVRFRGQVAEEFDERVNSAYCIGYEPEERKRLVDAYMDTFFSVFGRYPGTIGSWVLDTVTLEYAAERYGVTGGATCRDQIGTDGFTLWGGWPNGVYYPSRQNENLPAQSPANQLPVPVFRLLGPDPIYNFEQNLRPDLYGMVFTLEPAWLTGRDEQWIRWMFDTIIKEDSLGIGYAQVGQENNFLWENIGPGLLPQLALVERLAREGLVRVETMTASSEWFRKKYRITPPMTWQASHDWNAAHHLSAQWYASCCYRVGFLGEEGRLRVRDFFLYRDEYPSRYRQHAMTNTKSTFDALPLLFPQLWTGPDDPRPFIRLLGPDGSEPEGRICFYAESETEARAELTSPATGALLARFSMQPDRLMLEGEYDLAFDRLPVFRAVQGRCIEMEHEGFCYRFTLETGTLIHAGADGVRIAPEAGRICLLLADAPLTEPIFTLRYLENPTPLDHVQTQWAENGAVPPFMPQLDPPECVFPAGTRASVTLTARQEGVLRYTTDGTLPDEHSPVYTGPIPLERDTVLCARLFLADGRVSETARAHYQFVLTEMDLQSPTRFDPRPVFSAGGIRGLLAPRRGSCDYLCGQWLGTLQDLDVTALLPEEKAIESIGLGFLSHHRSGIVFPEYIELFTGPDPEHLTLKDTLHLPCAPCAREIARQDVVFPVNETLRCFRLVAHRYARMPKWCAYKGVPDVFTMADTLLVKPKQS</sequence>
<proteinExistence type="predicted"/>
<reference evidence="2" key="1">
    <citation type="submission" date="2020-10" db="EMBL/GenBank/DDBJ databases">
        <authorList>
            <person name="Gilroy R."/>
        </authorList>
    </citation>
    <scope>NUCLEOTIDE SEQUENCE</scope>
    <source>
        <strain evidence="2">ChiSxjej1B13-7958</strain>
    </source>
</reference>
<reference evidence="2" key="2">
    <citation type="journal article" date="2021" name="PeerJ">
        <title>Extensive microbial diversity within the chicken gut microbiome revealed by metagenomics and culture.</title>
        <authorList>
            <person name="Gilroy R."/>
            <person name="Ravi A."/>
            <person name="Getino M."/>
            <person name="Pursley I."/>
            <person name="Horton D.L."/>
            <person name="Alikhan N.F."/>
            <person name="Baker D."/>
            <person name="Gharbi K."/>
            <person name="Hall N."/>
            <person name="Watson M."/>
            <person name="Adriaenssens E.M."/>
            <person name="Foster-Nyarko E."/>
            <person name="Jarju S."/>
            <person name="Secka A."/>
            <person name="Antonio M."/>
            <person name="Oren A."/>
            <person name="Chaudhuri R.R."/>
            <person name="La Ragione R."/>
            <person name="Hildebrand F."/>
            <person name="Pallen M.J."/>
        </authorList>
    </citation>
    <scope>NUCLEOTIDE SEQUENCE</scope>
    <source>
        <strain evidence="2">ChiSxjej1B13-7958</strain>
    </source>
</reference>
<feature type="domain" description="GH29D-like beta-sandwich" evidence="1">
    <location>
        <begin position="565"/>
        <end position="620"/>
    </location>
</feature>
<gene>
    <name evidence="2" type="ORF">IAB89_07375</name>
</gene>
<dbReference type="InterPro" id="IPR059177">
    <property type="entry name" value="GH29D-like_dom"/>
</dbReference>
<dbReference type="AlphaFoldDB" id="A0A9D1ANI0"/>
<organism evidence="2 3">
    <name type="scientific">Candidatus Caccousia avicola</name>
    <dbReference type="NCBI Taxonomy" id="2840721"/>
    <lineage>
        <taxon>Bacteria</taxon>
        <taxon>Bacillati</taxon>
        <taxon>Bacillota</taxon>
        <taxon>Clostridia</taxon>
        <taxon>Eubacteriales</taxon>
        <taxon>Oscillospiraceae</taxon>
        <taxon>Oscillospiraceae incertae sedis</taxon>
        <taxon>Candidatus Caccousia</taxon>
    </lineage>
</organism>
<name>A0A9D1ANI0_9FIRM</name>
<evidence type="ECO:0000313" key="3">
    <source>
        <dbReference type="Proteomes" id="UP000824242"/>
    </source>
</evidence>
<evidence type="ECO:0000313" key="2">
    <source>
        <dbReference type="EMBL" id="HIR47463.1"/>
    </source>
</evidence>